<dbReference type="InterPro" id="IPR003591">
    <property type="entry name" value="Leu-rich_rpt_typical-subtyp"/>
</dbReference>
<dbReference type="SUPFAM" id="SSF52058">
    <property type="entry name" value="L domain-like"/>
    <property type="match status" value="1"/>
</dbReference>
<keyword evidence="1" id="KW-0433">Leucine-rich repeat</keyword>
<evidence type="ECO:0000256" key="1">
    <source>
        <dbReference type="ARBA" id="ARBA00022614"/>
    </source>
</evidence>
<sequence>MVLAVLAGAWAECPSGGAISPCTCKEVMPGRTMECSAITSSSQLQKVFSTDMPSPDFQFFQIVKLSGRCSLEKIPANVFGNEDTMLELTFADANKMTSYPFESLGDMHALYKFFLSNTQIDTITHFGPAPNLTMVSVTGSQVTTIESGAFEDLGRLTRLDLHDNPLTSIEDGWFSSSTSESWDIYLDGCDISEISPGAFSGTLPSGVFLQNNKFTSIPEATFRPLVENMEKRAEAGELSHYVDLEGNPLVCDCDIKWIATSETLLPFVRNAVCTNGDVDGTNIADLPADFFASC</sequence>
<dbReference type="InterPro" id="IPR050328">
    <property type="entry name" value="Dev_Immune_Receptor"/>
</dbReference>
<dbReference type="Pfam" id="PF13855">
    <property type="entry name" value="LRR_8"/>
    <property type="match status" value="1"/>
</dbReference>
<dbReference type="GO" id="GO:0005615">
    <property type="term" value="C:extracellular space"/>
    <property type="evidence" value="ECO:0007669"/>
    <property type="project" value="TreeGrafter"/>
</dbReference>
<dbReference type="Proteomes" id="UP000747542">
    <property type="component" value="Unassembled WGS sequence"/>
</dbReference>
<name>A0A8J5JT34_HOMAM</name>
<protein>
    <submittedName>
        <fullName evidence="4">Oplophorus-luciferin 2-monooxygenase non-catalytic subunit-like 15</fullName>
    </submittedName>
</protein>
<keyword evidence="3" id="KW-0677">Repeat</keyword>
<dbReference type="Gene3D" id="3.80.10.10">
    <property type="entry name" value="Ribonuclease Inhibitor"/>
    <property type="match status" value="1"/>
</dbReference>
<comment type="caution">
    <text evidence="4">The sequence shown here is derived from an EMBL/GenBank/DDBJ whole genome shotgun (WGS) entry which is preliminary data.</text>
</comment>
<organism evidence="4 5">
    <name type="scientific">Homarus americanus</name>
    <name type="common">American lobster</name>
    <dbReference type="NCBI Taxonomy" id="6706"/>
    <lineage>
        <taxon>Eukaryota</taxon>
        <taxon>Metazoa</taxon>
        <taxon>Ecdysozoa</taxon>
        <taxon>Arthropoda</taxon>
        <taxon>Crustacea</taxon>
        <taxon>Multicrustacea</taxon>
        <taxon>Malacostraca</taxon>
        <taxon>Eumalacostraca</taxon>
        <taxon>Eucarida</taxon>
        <taxon>Decapoda</taxon>
        <taxon>Pleocyemata</taxon>
        <taxon>Astacidea</taxon>
        <taxon>Nephropoidea</taxon>
        <taxon>Nephropidae</taxon>
        <taxon>Homarus</taxon>
    </lineage>
</organism>
<evidence type="ECO:0000313" key="4">
    <source>
        <dbReference type="EMBL" id="KAG7161951.1"/>
    </source>
</evidence>
<keyword evidence="5" id="KW-1185">Reference proteome</keyword>
<dbReference type="PANTHER" id="PTHR24373:SF370">
    <property type="entry name" value="FISH-LIPS, ISOFORM E"/>
    <property type="match status" value="1"/>
</dbReference>
<evidence type="ECO:0000256" key="2">
    <source>
        <dbReference type="ARBA" id="ARBA00022729"/>
    </source>
</evidence>
<evidence type="ECO:0000256" key="3">
    <source>
        <dbReference type="ARBA" id="ARBA00022737"/>
    </source>
</evidence>
<dbReference type="SMART" id="SM00369">
    <property type="entry name" value="LRR_TYP"/>
    <property type="match status" value="2"/>
</dbReference>
<accession>A0A8J5JT34</accession>
<proteinExistence type="predicted"/>
<dbReference type="EMBL" id="JAHLQT010028691">
    <property type="protein sequence ID" value="KAG7161951.1"/>
    <property type="molecule type" value="Genomic_DNA"/>
</dbReference>
<dbReference type="GO" id="GO:0031012">
    <property type="term" value="C:extracellular matrix"/>
    <property type="evidence" value="ECO:0007669"/>
    <property type="project" value="TreeGrafter"/>
</dbReference>
<dbReference type="PROSITE" id="PS51450">
    <property type="entry name" value="LRR"/>
    <property type="match status" value="1"/>
</dbReference>
<dbReference type="InterPro" id="IPR001611">
    <property type="entry name" value="Leu-rich_rpt"/>
</dbReference>
<dbReference type="AlphaFoldDB" id="A0A8J5JT34"/>
<dbReference type="InterPro" id="IPR032675">
    <property type="entry name" value="LRR_dom_sf"/>
</dbReference>
<dbReference type="PANTHER" id="PTHR24373">
    <property type="entry name" value="SLIT RELATED LEUCINE-RICH REPEAT NEURONAL PROTEIN"/>
    <property type="match status" value="1"/>
</dbReference>
<reference evidence="4" key="1">
    <citation type="journal article" date="2021" name="Sci. Adv.">
        <title>The American lobster genome reveals insights on longevity, neural, and immune adaptations.</title>
        <authorList>
            <person name="Polinski J.M."/>
            <person name="Zimin A.V."/>
            <person name="Clark K.F."/>
            <person name="Kohn A.B."/>
            <person name="Sadowski N."/>
            <person name="Timp W."/>
            <person name="Ptitsyn A."/>
            <person name="Khanna P."/>
            <person name="Romanova D.Y."/>
            <person name="Williams P."/>
            <person name="Greenwood S.J."/>
            <person name="Moroz L.L."/>
            <person name="Walt D.R."/>
            <person name="Bodnar A.G."/>
        </authorList>
    </citation>
    <scope>NUCLEOTIDE SEQUENCE</scope>
    <source>
        <strain evidence="4">GMGI-L3</strain>
    </source>
</reference>
<gene>
    <name evidence="4" type="primary">Lucb-L15</name>
    <name evidence="4" type="ORF">Hamer_G023290</name>
</gene>
<evidence type="ECO:0000313" key="5">
    <source>
        <dbReference type="Proteomes" id="UP000747542"/>
    </source>
</evidence>
<keyword evidence="2" id="KW-0732">Signal</keyword>